<evidence type="ECO:0000256" key="4">
    <source>
        <dbReference type="ARBA" id="ARBA00022692"/>
    </source>
</evidence>
<keyword evidence="4 7" id="KW-0812">Transmembrane</keyword>
<evidence type="ECO:0000256" key="5">
    <source>
        <dbReference type="ARBA" id="ARBA00022989"/>
    </source>
</evidence>
<feature type="domain" description="VTT" evidence="8">
    <location>
        <begin position="54"/>
        <end position="173"/>
    </location>
</feature>
<evidence type="ECO:0000313" key="10">
    <source>
        <dbReference type="Proteomes" id="UP000078596"/>
    </source>
</evidence>
<dbReference type="PANTHER" id="PTHR30353:SF15">
    <property type="entry name" value="INNER MEMBRANE PROTEIN YABI"/>
    <property type="match status" value="1"/>
</dbReference>
<keyword evidence="5 7" id="KW-1133">Transmembrane helix</keyword>
<evidence type="ECO:0000256" key="2">
    <source>
        <dbReference type="ARBA" id="ARBA00010792"/>
    </source>
</evidence>
<dbReference type="OrthoDB" id="9780918at2"/>
<organism evidence="9 10">
    <name type="scientific">Halothiobacillus diazotrophicus</name>
    <dbReference type="NCBI Taxonomy" id="1860122"/>
    <lineage>
        <taxon>Bacteria</taxon>
        <taxon>Pseudomonadati</taxon>
        <taxon>Pseudomonadota</taxon>
        <taxon>Gammaproteobacteria</taxon>
        <taxon>Chromatiales</taxon>
        <taxon>Halothiobacillaceae</taxon>
        <taxon>Halothiobacillus</taxon>
    </lineage>
</organism>
<dbReference type="AlphaFoldDB" id="A0A191ZGD7"/>
<feature type="transmembrane region" description="Helical" evidence="7">
    <location>
        <begin position="47"/>
        <end position="71"/>
    </location>
</feature>
<dbReference type="InterPro" id="IPR032816">
    <property type="entry name" value="VTT_dom"/>
</dbReference>
<dbReference type="EMBL" id="CP016027">
    <property type="protein sequence ID" value="ANJ66917.1"/>
    <property type="molecule type" value="Genomic_DNA"/>
</dbReference>
<protein>
    <recommendedName>
        <fullName evidence="8">VTT domain-containing protein</fullName>
    </recommendedName>
</protein>
<accession>A0A191ZGD7</accession>
<sequence length="253" mass="28512">MSFAEFGSFEQAIPFLQQHRNIAYGILFFGAFFETVIPFSLLILGEVFFLSGAILAGMGVLDLWLVMVLLYGGGILGDNLSYWMGYRYGTGLFDRLQHWPLIGRLIHRENYEKGVVFFEKRGALAVFIARLSGPLSWVTPALAGIFRLDYRTFLQFNTPAVIIGISEFIVIGYFFGNHIGTILDVLHRYGLALAVILLGLVILVLIIRRFVDWRSRLDRTQAEMTLFIGQHFGLSLLVIAGVILGVLYLIRPL</sequence>
<dbReference type="InterPro" id="IPR032818">
    <property type="entry name" value="DedA-like"/>
</dbReference>
<keyword evidence="3 7" id="KW-1003">Cell membrane</keyword>
<keyword evidence="6 7" id="KW-0472">Membrane</keyword>
<evidence type="ECO:0000256" key="1">
    <source>
        <dbReference type="ARBA" id="ARBA00004651"/>
    </source>
</evidence>
<feature type="transmembrane region" description="Helical" evidence="7">
    <location>
        <begin position="21"/>
        <end position="41"/>
    </location>
</feature>
<name>A0A191ZGD7_9GAMM</name>
<keyword evidence="10" id="KW-1185">Reference proteome</keyword>
<dbReference type="PANTHER" id="PTHR30353">
    <property type="entry name" value="INNER MEMBRANE PROTEIN DEDA-RELATED"/>
    <property type="match status" value="1"/>
</dbReference>
<comment type="similarity">
    <text evidence="2 7">Belongs to the DedA family.</text>
</comment>
<comment type="subcellular location">
    <subcellularLocation>
        <location evidence="1 7">Cell membrane</location>
        <topology evidence="1 7">Multi-pass membrane protein</topology>
    </subcellularLocation>
</comment>
<evidence type="ECO:0000256" key="3">
    <source>
        <dbReference type="ARBA" id="ARBA00022475"/>
    </source>
</evidence>
<evidence type="ECO:0000256" key="7">
    <source>
        <dbReference type="RuleBase" id="RU367016"/>
    </source>
</evidence>
<dbReference type="KEGG" id="haz:A9404_05560"/>
<proteinExistence type="inferred from homology"/>
<feature type="transmembrane region" description="Helical" evidence="7">
    <location>
        <begin position="156"/>
        <end position="176"/>
    </location>
</feature>
<evidence type="ECO:0000313" key="9">
    <source>
        <dbReference type="EMBL" id="ANJ66917.1"/>
    </source>
</evidence>
<evidence type="ECO:0000256" key="6">
    <source>
        <dbReference type="ARBA" id="ARBA00023136"/>
    </source>
</evidence>
<evidence type="ECO:0000259" key="8">
    <source>
        <dbReference type="Pfam" id="PF09335"/>
    </source>
</evidence>
<dbReference type="Pfam" id="PF09335">
    <property type="entry name" value="VTT_dom"/>
    <property type="match status" value="1"/>
</dbReference>
<dbReference type="Proteomes" id="UP000078596">
    <property type="component" value="Chromosome"/>
</dbReference>
<dbReference type="GO" id="GO:0005886">
    <property type="term" value="C:plasma membrane"/>
    <property type="evidence" value="ECO:0007669"/>
    <property type="project" value="UniProtKB-SubCell"/>
</dbReference>
<gene>
    <name evidence="9" type="ORF">A9404_05560</name>
</gene>
<feature type="transmembrane region" description="Helical" evidence="7">
    <location>
        <begin position="188"/>
        <end position="211"/>
    </location>
</feature>
<reference evidence="9 10" key="1">
    <citation type="submission" date="2016-06" db="EMBL/GenBank/DDBJ databases">
        <title>Insight into the functional genes involving in sulfur oxidation in Pearl River water.</title>
        <authorList>
            <person name="Luo J."/>
            <person name="Tan X."/>
            <person name="Lin W."/>
        </authorList>
    </citation>
    <scope>NUCLEOTIDE SEQUENCE [LARGE SCALE GENOMIC DNA]</scope>
    <source>
        <strain evidence="9 10">LS2</strain>
    </source>
</reference>
<feature type="transmembrane region" description="Helical" evidence="7">
    <location>
        <begin position="232"/>
        <end position="250"/>
    </location>
</feature>
<dbReference type="RefSeq" id="WP_066099279.1">
    <property type="nucleotide sequence ID" value="NZ_CP016027.1"/>
</dbReference>
<dbReference type="STRING" id="1860122.A9404_05560"/>